<dbReference type="PROSITE" id="PS50865">
    <property type="entry name" value="ZF_MYND_2"/>
    <property type="match status" value="1"/>
</dbReference>
<dbReference type="OrthoDB" id="432970at2759"/>
<evidence type="ECO:0000256" key="4">
    <source>
        <dbReference type="PROSITE-ProRule" id="PRU00134"/>
    </source>
</evidence>
<dbReference type="InterPro" id="IPR002893">
    <property type="entry name" value="Znf_MYND"/>
</dbReference>
<dbReference type="SUPFAM" id="SSF144232">
    <property type="entry name" value="HIT/MYND zinc finger-like"/>
    <property type="match status" value="1"/>
</dbReference>
<dbReference type="EMBL" id="JAGPNK010000034">
    <property type="protein sequence ID" value="KAH7303412.1"/>
    <property type="molecule type" value="Genomic_DNA"/>
</dbReference>
<dbReference type="Proteomes" id="UP000813444">
    <property type="component" value="Unassembled WGS sequence"/>
</dbReference>
<organism evidence="6 7">
    <name type="scientific">Stachybotrys elegans</name>
    <dbReference type="NCBI Taxonomy" id="80388"/>
    <lineage>
        <taxon>Eukaryota</taxon>
        <taxon>Fungi</taxon>
        <taxon>Dikarya</taxon>
        <taxon>Ascomycota</taxon>
        <taxon>Pezizomycotina</taxon>
        <taxon>Sordariomycetes</taxon>
        <taxon>Hypocreomycetidae</taxon>
        <taxon>Hypocreales</taxon>
        <taxon>Stachybotryaceae</taxon>
        <taxon>Stachybotrys</taxon>
    </lineage>
</organism>
<keyword evidence="1" id="KW-0479">Metal-binding</keyword>
<keyword evidence="7" id="KW-1185">Reference proteome</keyword>
<dbReference type="Gene3D" id="6.10.140.2220">
    <property type="match status" value="1"/>
</dbReference>
<evidence type="ECO:0000313" key="6">
    <source>
        <dbReference type="EMBL" id="KAH7303412.1"/>
    </source>
</evidence>
<keyword evidence="2 4" id="KW-0863">Zinc-finger</keyword>
<sequence>MTSIGSERCASCGTTATRWCAGCTGMLEYQPGDSISARYCGPECQKAHWPVHKRHCRAMGERRKLFRAASVLKVALLVYREVWYDIDLTKIEVSNGALHLFQKQKSINAPPKQGPFPDRLTDNIQHKEAALALNQCTTAMALLGRLTRKLLRGVASTIEQLDLHIGKPSLRVKLIPGPDIESCPHTVIKVGRLFSTESWVIDTTGCQYGFGDVLVPYDKYIAEKACHVTSGPFTYNATETKDLDFFSTLEFMNKTRAQQQQLATERRARMHFADFVDKGVGDNLLNGSTSEFEEKLENLRGELRTHMLALV</sequence>
<evidence type="ECO:0000313" key="7">
    <source>
        <dbReference type="Proteomes" id="UP000813444"/>
    </source>
</evidence>
<accession>A0A8K0SFX1</accession>
<dbReference type="AlphaFoldDB" id="A0A8K0SFX1"/>
<protein>
    <recommendedName>
        <fullName evidence="5">MYND-type domain-containing protein</fullName>
    </recommendedName>
</protein>
<name>A0A8K0SFX1_9HYPO</name>
<dbReference type="GO" id="GO:0008270">
    <property type="term" value="F:zinc ion binding"/>
    <property type="evidence" value="ECO:0007669"/>
    <property type="project" value="UniProtKB-KW"/>
</dbReference>
<keyword evidence="3" id="KW-0862">Zinc</keyword>
<proteinExistence type="predicted"/>
<evidence type="ECO:0000256" key="1">
    <source>
        <dbReference type="ARBA" id="ARBA00022723"/>
    </source>
</evidence>
<gene>
    <name evidence="6" type="ORF">B0I35DRAFT_364977</name>
</gene>
<evidence type="ECO:0000256" key="2">
    <source>
        <dbReference type="ARBA" id="ARBA00022771"/>
    </source>
</evidence>
<evidence type="ECO:0000256" key="3">
    <source>
        <dbReference type="ARBA" id="ARBA00022833"/>
    </source>
</evidence>
<evidence type="ECO:0000259" key="5">
    <source>
        <dbReference type="PROSITE" id="PS50865"/>
    </source>
</evidence>
<feature type="domain" description="MYND-type" evidence="5">
    <location>
        <begin position="9"/>
        <end position="56"/>
    </location>
</feature>
<comment type="caution">
    <text evidence="6">The sequence shown here is derived from an EMBL/GenBank/DDBJ whole genome shotgun (WGS) entry which is preliminary data.</text>
</comment>
<dbReference type="Pfam" id="PF01753">
    <property type="entry name" value="zf-MYND"/>
    <property type="match status" value="1"/>
</dbReference>
<reference evidence="6" key="1">
    <citation type="journal article" date="2021" name="Nat. Commun.">
        <title>Genetic determinants of endophytism in the Arabidopsis root mycobiome.</title>
        <authorList>
            <person name="Mesny F."/>
            <person name="Miyauchi S."/>
            <person name="Thiergart T."/>
            <person name="Pickel B."/>
            <person name="Atanasova L."/>
            <person name="Karlsson M."/>
            <person name="Huettel B."/>
            <person name="Barry K.W."/>
            <person name="Haridas S."/>
            <person name="Chen C."/>
            <person name="Bauer D."/>
            <person name="Andreopoulos W."/>
            <person name="Pangilinan J."/>
            <person name="LaButti K."/>
            <person name="Riley R."/>
            <person name="Lipzen A."/>
            <person name="Clum A."/>
            <person name="Drula E."/>
            <person name="Henrissat B."/>
            <person name="Kohler A."/>
            <person name="Grigoriev I.V."/>
            <person name="Martin F.M."/>
            <person name="Hacquard S."/>
        </authorList>
    </citation>
    <scope>NUCLEOTIDE SEQUENCE</scope>
    <source>
        <strain evidence="6">MPI-CAGE-CH-0235</strain>
    </source>
</reference>